<dbReference type="VEuPathDB" id="FungiDB:QG37_05011"/>
<dbReference type="InterPro" id="IPR050410">
    <property type="entry name" value="CCR4/nocturin_mRNA_transcr"/>
</dbReference>
<protein>
    <recommendedName>
        <fullName evidence="1">Endonuclease/exonuclease/phosphatase domain-containing protein</fullName>
    </recommendedName>
</protein>
<dbReference type="InterPro" id="IPR036691">
    <property type="entry name" value="Endo/exonu/phosph_ase_sf"/>
</dbReference>
<proteinExistence type="predicted"/>
<gene>
    <name evidence="3" type="ORF">B9J08_004205</name>
    <name evidence="2" type="ORF">B9J08_04959</name>
</gene>
<dbReference type="VEuPathDB" id="FungiDB:CJJ07_004342"/>
<dbReference type="Gene3D" id="3.60.10.10">
    <property type="entry name" value="Endonuclease/exonuclease/phosphatase"/>
    <property type="match status" value="1"/>
</dbReference>
<dbReference type="VEuPathDB" id="FungiDB:B9J08_004205"/>
<dbReference type="SUPFAM" id="SSF56219">
    <property type="entry name" value="DNase I-like"/>
    <property type="match status" value="1"/>
</dbReference>
<dbReference type="EMBL" id="PEKT03000006">
    <property type="protein sequence ID" value="KAK8438607.1"/>
    <property type="molecule type" value="Genomic_DNA"/>
</dbReference>
<comment type="caution">
    <text evidence="3">The sequence shown here is derived from an EMBL/GenBank/DDBJ whole genome shotgun (WGS) entry which is preliminary data.</text>
</comment>
<name>A0A2H0ZIB4_CANAR</name>
<reference evidence="2 4" key="3">
    <citation type="journal article" date="2018" name="Nat. Commun.">
        <title>Genomic insights into multidrug-resistance, mating and virulence in Candida auris and related emerging species.</title>
        <authorList>
            <person name="Munoz J.F."/>
            <person name="Gade L."/>
            <person name="Chow N.A."/>
            <person name="Loparev V.N."/>
            <person name="Juieng P."/>
            <person name="Berkow E.L."/>
            <person name="Farrer R.A."/>
            <person name="Litvintseva A.P."/>
            <person name="Cuomo C.A."/>
        </authorList>
    </citation>
    <scope>GENOME REANNOTATION</scope>
    <source>
        <strain evidence="2 4">B8441</strain>
    </source>
</reference>
<dbReference type="PANTHER" id="PTHR12121">
    <property type="entry name" value="CARBON CATABOLITE REPRESSOR PROTEIN 4"/>
    <property type="match status" value="1"/>
</dbReference>
<feature type="domain" description="Endonuclease/exonuclease/phosphatase" evidence="1">
    <location>
        <begin position="90"/>
        <end position="304"/>
    </location>
</feature>
<accession>A0A2H0ZIB4</accession>
<dbReference type="EMBL" id="PEKT02000008">
    <property type="protein sequence ID" value="PIS50387.1"/>
    <property type="molecule type" value="Genomic_DNA"/>
</dbReference>
<evidence type="ECO:0000313" key="4">
    <source>
        <dbReference type="Proteomes" id="UP000230249"/>
    </source>
</evidence>
<dbReference type="VEuPathDB" id="FungiDB:CJI96_0005234"/>
<reference evidence="2" key="4">
    <citation type="submission" date="2024-03" db="EMBL/GenBank/DDBJ databases">
        <title>Improved genome assembly of Candida auris strain B8441 and annotation of B11205.</title>
        <authorList>
            <person name="Cauldron N.C."/>
            <person name="Shea T."/>
            <person name="Cuomo C.A."/>
        </authorList>
    </citation>
    <scope>NUCLEOTIDE SEQUENCE</scope>
    <source>
        <strain evidence="2">B8441</strain>
    </source>
</reference>
<sequence>MRSHMPNAANKLPRRKGITRYTRAAFVLTTAALIILFDLGLPVVFANDIKMKVRLYTNNIRYDNKNLVPGEHAWKEREPLVSESIRFHTQAGPSVVCLQEVLHNQLEDILKDLNSGNDGQWDYYGVGRTDGKQAGEYAPILFKTADWKAVDKKTYWLSPTPDTPSKGWDAALERIVTTVVLESKHEGGQKVKVLNTHFDHKGVEARRQSAKLIMSKMEQGPEPAFLCGDFNTEPTDEPYKLLTEGGFKDSRIQGVGYGYKSTFTDFNHDKEANTIIDYIWADHKSHWQTYGVVPNYFDFYMSDHRPVIADYTIGGLASRSGSQDAFSIHVDEGGQINPLSHPHKAEPLKSSIDDERSLDIASLDIAVGVHTEQAGSDEAQQQALADNGEQVASGDETCKSIFAKLPPQVCKEFDKRTVLLEYKIRPIRTDEAERDTFVDELMSFIDMLEEYGNKASMEFITVLKKFAQSLADERLMDIYFEWGTSAEIMLYFSNIILHLEIEDVESVLAVARKAYKQRCRQQAVWLLVRRNI</sequence>
<evidence type="ECO:0000313" key="2">
    <source>
        <dbReference type="EMBL" id="KAK8438607.1"/>
    </source>
</evidence>
<dbReference type="Pfam" id="PF03372">
    <property type="entry name" value="Exo_endo_phos"/>
    <property type="match status" value="1"/>
</dbReference>
<dbReference type="PANTHER" id="PTHR12121:SF36">
    <property type="entry name" value="ENDONUCLEASE_EXONUCLEASE_PHOSPHATASE DOMAIN-CONTAINING PROTEIN"/>
    <property type="match status" value="1"/>
</dbReference>
<evidence type="ECO:0000313" key="3">
    <source>
        <dbReference type="EMBL" id="PIS50387.1"/>
    </source>
</evidence>
<reference evidence="3 4" key="1">
    <citation type="journal article" date="2017" name="Clin. Infect. Dis.">
        <title>Simultaneous emergence of multidrug-resistant Candida auris on 3 continents confirmed by whole-genome sequencing and epidemiological analyses.</title>
        <authorList>
            <person name="Lockhart S.R."/>
            <person name="Etienne K.A."/>
            <person name="Vallabhaneni S."/>
            <person name="Farooqi J."/>
            <person name="Chowdhary A."/>
            <person name="Govender N.P."/>
            <person name="Colombo A.L."/>
            <person name="Calvo B."/>
            <person name="Cuomo C.A."/>
            <person name="Desjardins C.A."/>
            <person name="Berkow E.L."/>
            <person name="Castanheira M."/>
            <person name="Magobo R.E."/>
            <person name="Jabeen K."/>
            <person name="Asghar R.J."/>
            <person name="Meis J.F."/>
            <person name="Jackson B."/>
            <person name="Chiller T."/>
            <person name="Litvintseva A.P."/>
        </authorList>
    </citation>
    <scope>NUCLEOTIDE SEQUENCE [LARGE SCALE GENOMIC DNA]</scope>
    <source>
        <strain evidence="3 4">B8441</strain>
    </source>
</reference>
<organism evidence="3">
    <name type="scientific">Candidozyma auris</name>
    <name type="common">Yeast</name>
    <name type="synonym">Candida auris</name>
    <dbReference type="NCBI Taxonomy" id="498019"/>
    <lineage>
        <taxon>Eukaryota</taxon>
        <taxon>Fungi</taxon>
        <taxon>Dikarya</taxon>
        <taxon>Ascomycota</taxon>
        <taxon>Saccharomycotina</taxon>
        <taxon>Pichiomycetes</taxon>
        <taxon>Metschnikowiaceae</taxon>
        <taxon>Candidozyma</taxon>
    </lineage>
</organism>
<keyword evidence="4" id="KW-1185">Reference proteome</keyword>
<dbReference type="InterPro" id="IPR005135">
    <property type="entry name" value="Endo/exonuclease/phosphatase"/>
</dbReference>
<evidence type="ECO:0000259" key="1">
    <source>
        <dbReference type="Pfam" id="PF03372"/>
    </source>
</evidence>
<dbReference type="AlphaFoldDB" id="A0A2H0ZIB4"/>
<dbReference type="VEuPathDB" id="FungiDB:CJI97_004269"/>
<dbReference type="VEuPathDB" id="FungiDB:QG37_05009"/>
<reference evidence="3" key="2">
    <citation type="submission" date="2017-11" db="EMBL/GenBank/DDBJ databases">
        <title>Candida auris genome assembly and annotation.</title>
        <authorList>
            <person name="Munoz J.F."/>
            <person name="Gade L.G."/>
            <person name="Chow N.A."/>
            <person name="Litvintseva A.P."/>
            <person name="Loparev V.N."/>
            <person name="Cuomo C.A."/>
        </authorList>
    </citation>
    <scope>NUCLEOTIDE SEQUENCE</scope>
    <source>
        <strain evidence="3">B8441</strain>
    </source>
</reference>
<dbReference type="VEuPathDB" id="FungiDB:CJJ09_005214"/>
<dbReference type="GO" id="GO:0000175">
    <property type="term" value="F:3'-5'-RNA exonuclease activity"/>
    <property type="evidence" value="ECO:0007669"/>
    <property type="project" value="TreeGrafter"/>
</dbReference>
<dbReference type="CDD" id="cd09083">
    <property type="entry name" value="EEP-1"/>
    <property type="match status" value="1"/>
</dbReference>
<dbReference type="Proteomes" id="UP000230249">
    <property type="component" value="Unassembled WGS sequence"/>
</dbReference>